<dbReference type="PROSITE" id="PS00108">
    <property type="entry name" value="PROTEIN_KINASE_ST"/>
    <property type="match status" value="1"/>
</dbReference>
<keyword evidence="3" id="KW-0547">Nucleotide-binding</keyword>
<dbReference type="Proteomes" id="UP000836841">
    <property type="component" value="Unassembled WGS sequence"/>
</dbReference>
<dbReference type="PROSITE" id="PS50011">
    <property type="entry name" value="PROTEIN_KINASE_DOM"/>
    <property type="match status" value="1"/>
</dbReference>
<reference evidence="7 8" key="1">
    <citation type="submission" date="2022-03" db="EMBL/GenBank/DDBJ databases">
        <authorList>
            <person name="Nunn A."/>
            <person name="Chopra R."/>
            <person name="Nunn A."/>
            <person name="Contreras Garrido A."/>
        </authorList>
    </citation>
    <scope>NUCLEOTIDE SEQUENCE [LARGE SCALE GENOMIC DNA]</scope>
</reference>
<keyword evidence="8" id="KW-1185">Reference proteome</keyword>
<evidence type="ECO:0000256" key="1">
    <source>
        <dbReference type="ARBA" id="ARBA00022527"/>
    </source>
</evidence>
<evidence type="ECO:0000256" key="2">
    <source>
        <dbReference type="ARBA" id="ARBA00022679"/>
    </source>
</evidence>
<dbReference type="SMART" id="SM00220">
    <property type="entry name" value="S_TKc"/>
    <property type="match status" value="1"/>
</dbReference>
<dbReference type="Pfam" id="PF00069">
    <property type="entry name" value="Pkinase"/>
    <property type="match status" value="1"/>
</dbReference>
<keyword evidence="2" id="KW-0808">Transferase</keyword>
<sequence>MASERNRSGAGCSRTWVGRYDLGRTLEEGTFAKAKFTRNVDTGESVAIKILEKDKIFRHKMINQTKIYLVWELVTGGSKGRLKEDKASKHFQQLINAVDYCHSRGIFHRDLKPENLLLDSNGLLKVSDFGLSALPQRIRVSVMVIACMK</sequence>
<keyword evidence="1" id="KW-0723">Serine/threonine-protein kinase</keyword>
<comment type="caution">
    <text evidence="7">The sequence shown here is derived from an EMBL/GenBank/DDBJ whole genome shotgun (WGS) entry which is preliminary data.</text>
</comment>
<evidence type="ECO:0000256" key="3">
    <source>
        <dbReference type="ARBA" id="ARBA00022741"/>
    </source>
</evidence>
<evidence type="ECO:0000313" key="7">
    <source>
        <dbReference type="EMBL" id="CAH2049236.1"/>
    </source>
</evidence>
<dbReference type="GO" id="GO:0004674">
    <property type="term" value="F:protein serine/threonine kinase activity"/>
    <property type="evidence" value="ECO:0007669"/>
    <property type="project" value="UniProtKB-KW"/>
</dbReference>
<dbReference type="SUPFAM" id="SSF56112">
    <property type="entry name" value="Protein kinase-like (PK-like)"/>
    <property type="match status" value="1"/>
</dbReference>
<proteinExistence type="predicted"/>
<dbReference type="GO" id="GO:0005524">
    <property type="term" value="F:ATP binding"/>
    <property type="evidence" value="ECO:0007669"/>
    <property type="project" value="UniProtKB-KW"/>
</dbReference>
<gene>
    <name evidence="7" type="ORF">TAV2_LOCUS8236</name>
</gene>
<evidence type="ECO:0000313" key="8">
    <source>
        <dbReference type="Proteomes" id="UP000836841"/>
    </source>
</evidence>
<dbReference type="InterPro" id="IPR011009">
    <property type="entry name" value="Kinase-like_dom_sf"/>
</dbReference>
<dbReference type="EMBL" id="CAJVSB020000272">
    <property type="protein sequence ID" value="CAH2049236.1"/>
    <property type="molecule type" value="Genomic_DNA"/>
</dbReference>
<dbReference type="Gene3D" id="1.10.510.10">
    <property type="entry name" value="Transferase(Phosphotransferase) domain 1"/>
    <property type="match status" value="1"/>
</dbReference>
<accession>A0AAU9RVN8</accession>
<dbReference type="Gene3D" id="3.30.200.20">
    <property type="entry name" value="Phosphorylase Kinase, domain 1"/>
    <property type="match status" value="1"/>
</dbReference>
<name>A0AAU9RVN8_THLAR</name>
<dbReference type="InterPro" id="IPR008271">
    <property type="entry name" value="Ser/Thr_kinase_AS"/>
</dbReference>
<dbReference type="InterPro" id="IPR000719">
    <property type="entry name" value="Prot_kinase_dom"/>
</dbReference>
<evidence type="ECO:0000259" key="6">
    <source>
        <dbReference type="PROSITE" id="PS50011"/>
    </source>
</evidence>
<organism evidence="7 8">
    <name type="scientific">Thlaspi arvense</name>
    <name type="common">Field penny-cress</name>
    <dbReference type="NCBI Taxonomy" id="13288"/>
    <lineage>
        <taxon>Eukaryota</taxon>
        <taxon>Viridiplantae</taxon>
        <taxon>Streptophyta</taxon>
        <taxon>Embryophyta</taxon>
        <taxon>Tracheophyta</taxon>
        <taxon>Spermatophyta</taxon>
        <taxon>Magnoliopsida</taxon>
        <taxon>eudicotyledons</taxon>
        <taxon>Gunneridae</taxon>
        <taxon>Pentapetalae</taxon>
        <taxon>rosids</taxon>
        <taxon>malvids</taxon>
        <taxon>Brassicales</taxon>
        <taxon>Brassicaceae</taxon>
        <taxon>Thlaspideae</taxon>
        <taxon>Thlaspi</taxon>
    </lineage>
</organism>
<keyword evidence="5" id="KW-0067">ATP-binding</keyword>
<protein>
    <recommendedName>
        <fullName evidence="6">Protein kinase domain-containing protein</fullName>
    </recommendedName>
</protein>
<keyword evidence="4" id="KW-0418">Kinase</keyword>
<dbReference type="AlphaFoldDB" id="A0AAU9RVN8"/>
<evidence type="ECO:0000256" key="4">
    <source>
        <dbReference type="ARBA" id="ARBA00022777"/>
    </source>
</evidence>
<feature type="non-terminal residue" evidence="7">
    <location>
        <position position="149"/>
    </location>
</feature>
<evidence type="ECO:0000256" key="5">
    <source>
        <dbReference type="ARBA" id="ARBA00022840"/>
    </source>
</evidence>
<dbReference type="GO" id="GO:0007165">
    <property type="term" value="P:signal transduction"/>
    <property type="evidence" value="ECO:0007669"/>
    <property type="project" value="TreeGrafter"/>
</dbReference>
<dbReference type="PANTHER" id="PTHR43895">
    <property type="entry name" value="CALCIUM/CALMODULIN-DEPENDENT PROTEIN KINASE KINASE-RELATED"/>
    <property type="match status" value="1"/>
</dbReference>
<feature type="domain" description="Protein kinase" evidence="6">
    <location>
        <begin position="1"/>
        <end position="149"/>
    </location>
</feature>
<dbReference type="PANTHER" id="PTHR43895:SF123">
    <property type="entry name" value="NON-SPECIFIC SERINE_THREONINE PROTEIN KINASE"/>
    <property type="match status" value="1"/>
</dbReference>